<feature type="signal peptide" evidence="1">
    <location>
        <begin position="1"/>
        <end position="23"/>
    </location>
</feature>
<protein>
    <recommendedName>
        <fullName evidence="4">Outer membrane protein beta-barrel domain-containing protein</fullName>
    </recommendedName>
</protein>
<accession>A0A956LXW1</accession>
<dbReference type="EMBL" id="JAGQHR010000046">
    <property type="protein sequence ID" value="MCA9726592.1"/>
    <property type="molecule type" value="Genomic_DNA"/>
</dbReference>
<keyword evidence="1" id="KW-0732">Signal</keyword>
<organism evidence="2 3">
    <name type="scientific">Eiseniibacteriota bacterium</name>
    <dbReference type="NCBI Taxonomy" id="2212470"/>
    <lineage>
        <taxon>Bacteria</taxon>
        <taxon>Candidatus Eiseniibacteriota</taxon>
    </lineage>
</organism>
<dbReference type="AlphaFoldDB" id="A0A956LXW1"/>
<name>A0A956LXW1_UNCEI</name>
<evidence type="ECO:0000256" key="1">
    <source>
        <dbReference type="SAM" id="SignalP"/>
    </source>
</evidence>
<comment type="caution">
    <text evidence="2">The sequence shown here is derived from an EMBL/GenBank/DDBJ whole genome shotgun (WGS) entry which is preliminary data.</text>
</comment>
<dbReference type="PROSITE" id="PS51257">
    <property type="entry name" value="PROKAR_LIPOPROTEIN"/>
    <property type="match status" value="1"/>
</dbReference>
<reference evidence="2" key="2">
    <citation type="journal article" date="2021" name="Microbiome">
        <title>Successional dynamics and alternative stable states in a saline activated sludge microbial community over 9 years.</title>
        <authorList>
            <person name="Wang Y."/>
            <person name="Ye J."/>
            <person name="Ju F."/>
            <person name="Liu L."/>
            <person name="Boyd J.A."/>
            <person name="Deng Y."/>
            <person name="Parks D.H."/>
            <person name="Jiang X."/>
            <person name="Yin X."/>
            <person name="Woodcroft B.J."/>
            <person name="Tyson G.W."/>
            <person name="Hugenholtz P."/>
            <person name="Polz M.F."/>
            <person name="Zhang T."/>
        </authorList>
    </citation>
    <scope>NUCLEOTIDE SEQUENCE</scope>
    <source>
        <strain evidence="2">HKST-UBA01</strain>
    </source>
</reference>
<evidence type="ECO:0000313" key="3">
    <source>
        <dbReference type="Proteomes" id="UP000697710"/>
    </source>
</evidence>
<dbReference type="Proteomes" id="UP000697710">
    <property type="component" value="Unassembled WGS sequence"/>
</dbReference>
<proteinExistence type="predicted"/>
<evidence type="ECO:0000313" key="2">
    <source>
        <dbReference type="EMBL" id="MCA9726592.1"/>
    </source>
</evidence>
<gene>
    <name evidence="2" type="ORF">KC729_02850</name>
</gene>
<sequence length="283" mass="30955">MNRMVVIALVGTLVGCLGSVAQAAPFAPTQRLALSGQAGLGSIGMKDVNAEIDRGNTFLQRQTWSTLDDLKSNFLFRGDLRYNIYGSWSVSAGISRAVASTGVDFDQVIEVKPSATIYRGAVSYQLPWWVKEKIRFALGGGIDRTSSARVEVSHEHRNVESGTIRIETLTLEGSGTGAHAFLESELLVSESISLVSDIGWRQLKVSTDSFRWKIERVENPDLDQDRDDVPNGSDLSDNSFLRHGFLPPGLVGSPGDIRILEPDKVDMDFSGVQASVGLRFYLF</sequence>
<evidence type="ECO:0008006" key="4">
    <source>
        <dbReference type="Google" id="ProtNLM"/>
    </source>
</evidence>
<reference evidence="2" key="1">
    <citation type="submission" date="2020-04" db="EMBL/GenBank/DDBJ databases">
        <authorList>
            <person name="Zhang T."/>
        </authorList>
    </citation>
    <scope>NUCLEOTIDE SEQUENCE</scope>
    <source>
        <strain evidence="2">HKST-UBA01</strain>
    </source>
</reference>
<feature type="chain" id="PRO_5038019659" description="Outer membrane protein beta-barrel domain-containing protein" evidence="1">
    <location>
        <begin position="24"/>
        <end position="283"/>
    </location>
</feature>